<comment type="caution">
    <text evidence="1">The sequence shown here is derived from an EMBL/GenBank/DDBJ whole genome shotgun (WGS) entry which is preliminary data.</text>
</comment>
<protein>
    <submittedName>
        <fullName evidence="1">Uncharacterized protein</fullName>
    </submittedName>
</protein>
<evidence type="ECO:0000313" key="2">
    <source>
        <dbReference type="Proteomes" id="UP001152795"/>
    </source>
</evidence>
<sequence>MVNDLQCGSGRNWKFVDDVTISEGLLRNGEPSVIQSDLTSIATWASNNLIKLNAKKCKEMQICFFRNKPELPHLCVEDQILECVSSHKVLGLIIQDDLKWNEHISMIVTKASKRLHILRVLRRGGIPPHDLITIYYALIRSTLEYCCTVWHCGLPMYLSEQVEKIQKRALRIILPGRSYGEAQEMLQCPRLDISRGELCEKTMKNIALGSRLSSLLTLTSENEHVYNLRNFKQFASFKCRTDRFVDSVLCNLKHLKANKSTGLDAIPAKILKLAAHIIAPSLTYIFNLSLQSGIYVNDWKRARVIPIFKSEDKSKCENYRPISILSIVSKVFEKGVFRQVYTYVNESNLLSKYQSGFSATTLNLISPH</sequence>
<evidence type="ECO:0000313" key="1">
    <source>
        <dbReference type="EMBL" id="CAB3984985.1"/>
    </source>
</evidence>
<gene>
    <name evidence="1" type="ORF">PACLA_8A048590</name>
</gene>
<dbReference type="Proteomes" id="UP001152795">
    <property type="component" value="Unassembled WGS sequence"/>
</dbReference>
<dbReference type="PANTHER" id="PTHR33332">
    <property type="entry name" value="REVERSE TRANSCRIPTASE DOMAIN-CONTAINING PROTEIN"/>
    <property type="match status" value="1"/>
</dbReference>
<dbReference type="AlphaFoldDB" id="A0A6S7FZV5"/>
<accession>A0A6S7FZV5</accession>
<reference evidence="1" key="1">
    <citation type="submission" date="2020-04" db="EMBL/GenBank/DDBJ databases">
        <authorList>
            <person name="Alioto T."/>
            <person name="Alioto T."/>
            <person name="Gomez Garrido J."/>
        </authorList>
    </citation>
    <scope>NUCLEOTIDE SEQUENCE</scope>
    <source>
        <strain evidence="1">A484AB</strain>
    </source>
</reference>
<dbReference type="EMBL" id="CACRXK020000811">
    <property type="protein sequence ID" value="CAB3984985.1"/>
    <property type="molecule type" value="Genomic_DNA"/>
</dbReference>
<dbReference type="OrthoDB" id="407509at2759"/>
<name>A0A6S7FZV5_PARCT</name>
<organism evidence="1 2">
    <name type="scientific">Paramuricea clavata</name>
    <name type="common">Red gorgonian</name>
    <name type="synonym">Violescent sea-whip</name>
    <dbReference type="NCBI Taxonomy" id="317549"/>
    <lineage>
        <taxon>Eukaryota</taxon>
        <taxon>Metazoa</taxon>
        <taxon>Cnidaria</taxon>
        <taxon>Anthozoa</taxon>
        <taxon>Octocorallia</taxon>
        <taxon>Malacalcyonacea</taxon>
        <taxon>Plexauridae</taxon>
        <taxon>Paramuricea</taxon>
    </lineage>
</organism>
<keyword evidence="2" id="KW-1185">Reference proteome</keyword>
<proteinExistence type="predicted"/>